<organism evidence="1 2">
    <name type="scientific">Thiohalophilus thiocyanatoxydans</name>
    <dbReference type="NCBI Taxonomy" id="381308"/>
    <lineage>
        <taxon>Bacteria</taxon>
        <taxon>Pseudomonadati</taxon>
        <taxon>Pseudomonadota</taxon>
        <taxon>Gammaproteobacteria</taxon>
        <taxon>Thiohalomonadales</taxon>
        <taxon>Thiohalophilaceae</taxon>
        <taxon>Thiohalophilus</taxon>
    </lineage>
</organism>
<dbReference type="EMBL" id="SOQX01000004">
    <property type="protein sequence ID" value="TDY00966.1"/>
    <property type="molecule type" value="Genomic_DNA"/>
</dbReference>
<dbReference type="Proteomes" id="UP000294914">
    <property type="component" value="Unassembled WGS sequence"/>
</dbReference>
<protein>
    <submittedName>
        <fullName evidence="1">Uncharacterized protein</fullName>
    </submittedName>
</protein>
<dbReference type="OrthoDB" id="59195at135613"/>
<accession>A0A4R8IJQ4</accession>
<dbReference type="RefSeq" id="WP_134083474.1">
    <property type="nucleotide sequence ID" value="NZ_SOQX01000004.1"/>
</dbReference>
<reference evidence="1 2" key="1">
    <citation type="submission" date="2019-03" db="EMBL/GenBank/DDBJ databases">
        <title>Genomic Encyclopedia of Type Strains, Phase IV (KMG-IV): sequencing the most valuable type-strain genomes for metagenomic binning, comparative biology and taxonomic classification.</title>
        <authorList>
            <person name="Goeker M."/>
        </authorList>
    </citation>
    <scope>NUCLEOTIDE SEQUENCE [LARGE SCALE GENOMIC DNA]</scope>
    <source>
        <strain evidence="1 2">DSM 16326</strain>
    </source>
</reference>
<proteinExistence type="predicted"/>
<comment type="caution">
    <text evidence="1">The sequence shown here is derived from an EMBL/GenBank/DDBJ whole genome shotgun (WGS) entry which is preliminary data.</text>
</comment>
<sequence>MDHVRTLGGSTPRSGRHDRINDDRYFHVMNQGWYALTREGIRGPFIDKQDAEKFVAEHVTGARRDTSRDTEHTRE</sequence>
<evidence type="ECO:0000313" key="1">
    <source>
        <dbReference type="EMBL" id="TDY00966.1"/>
    </source>
</evidence>
<name>A0A4R8IJQ4_9GAMM</name>
<dbReference type="AlphaFoldDB" id="A0A4R8IJQ4"/>
<keyword evidence="2" id="KW-1185">Reference proteome</keyword>
<gene>
    <name evidence="1" type="ORF">EDC23_1712</name>
</gene>
<evidence type="ECO:0000313" key="2">
    <source>
        <dbReference type="Proteomes" id="UP000294914"/>
    </source>
</evidence>